<sequence>MSGAFEENLERNNRKRLDIYEVS</sequence>
<evidence type="ECO:0000313" key="1">
    <source>
        <dbReference type="EMBL" id="CUS37806.1"/>
    </source>
</evidence>
<reference evidence="2" key="1">
    <citation type="submission" date="2015-10" db="EMBL/GenBank/DDBJ databases">
        <authorList>
            <person name="Luecker S."/>
            <person name="Luecker S."/>
        </authorList>
    </citation>
    <scope>NUCLEOTIDE SEQUENCE [LARGE SCALE GENOMIC DNA]</scope>
</reference>
<dbReference type="Proteomes" id="UP000198736">
    <property type="component" value="Unassembled WGS sequence"/>
</dbReference>
<evidence type="ECO:0000313" key="2">
    <source>
        <dbReference type="Proteomes" id="UP000198736"/>
    </source>
</evidence>
<protein>
    <submittedName>
        <fullName evidence="1">Uncharacterized protein</fullName>
    </submittedName>
</protein>
<gene>
    <name evidence="1" type="ORF">COMA2_40035</name>
</gene>
<accession>A0A0S4LLJ5</accession>
<name>A0A0S4LLJ5_9BACT</name>
<keyword evidence="2" id="KW-1185">Reference proteome</keyword>
<organism evidence="1 2">
    <name type="scientific">Candidatus Nitrospira nitrificans</name>
    <dbReference type="NCBI Taxonomy" id="1742973"/>
    <lineage>
        <taxon>Bacteria</taxon>
        <taxon>Pseudomonadati</taxon>
        <taxon>Nitrospirota</taxon>
        <taxon>Nitrospiria</taxon>
        <taxon>Nitrospirales</taxon>
        <taxon>Nitrospiraceae</taxon>
        <taxon>Nitrospira</taxon>
    </lineage>
</organism>
<dbReference type="EMBL" id="CZPZ01000031">
    <property type="protein sequence ID" value="CUS37806.1"/>
    <property type="molecule type" value="Genomic_DNA"/>
</dbReference>
<dbReference type="AlphaFoldDB" id="A0A0S4LLJ5"/>
<proteinExistence type="predicted"/>